<organism evidence="1 2">
    <name type="scientific">Rattus norvegicus</name>
    <name type="common">Rat</name>
    <dbReference type="NCBI Taxonomy" id="10116"/>
    <lineage>
        <taxon>Eukaryota</taxon>
        <taxon>Metazoa</taxon>
        <taxon>Chordata</taxon>
        <taxon>Craniata</taxon>
        <taxon>Vertebrata</taxon>
        <taxon>Euteleostomi</taxon>
        <taxon>Mammalia</taxon>
        <taxon>Eutheria</taxon>
        <taxon>Euarchontoglires</taxon>
        <taxon>Glires</taxon>
        <taxon>Rodentia</taxon>
        <taxon>Myomorpha</taxon>
        <taxon>Muroidea</taxon>
        <taxon>Muridae</taxon>
        <taxon>Murinae</taxon>
        <taxon>Rattus</taxon>
    </lineage>
</organism>
<gene>
    <name evidence="3" type="primary">Ppa1</name>
    <name evidence="1" type="synonym">Pyp_mapped</name>
    <name evidence="1" type="ORF">rCG_22072</name>
</gene>
<evidence type="ECO:0000313" key="2">
    <source>
        <dbReference type="Proteomes" id="UP000234681"/>
    </source>
</evidence>
<dbReference type="EMBL" id="CH474016">
    <property type="protein sequence ID" value="EDL93018.1"/>
    <property type="molecule type" value="Genomic_DNA"/>
</dbReference>
<accession>A6K404</accession>
<evidence type="ECO:0000313" key="3">
    <source>
        <dbReference type="RGD" id="1589773"/>
    </source>
</evidence>
<dbReference type="Proteomes" id="UP000234681">
    <property type="component" value="Chromosome 20"/>
</dbReference>
<reference evidence="1 2" key="1">
    <citation type="submission" date="2005-09" db="EMBL/GenBank/DDBJ databases">
        <authorList>
            <person name="Mural R.J."/>
            <person name="Li P.W."/>
            <person name="Adams M.D."/>
            <person name="Amanatides P.G."/>
            <person name="Baden-Tillson H."/>
            <person name="Barnstead M."/>
            <person name="Chin S.H."/>
            <person name="Dew I."/>
            <person name="Evans C.A."/>
            <person name="Ferriera S."/>
            <person name="Flanigan M."/>
            <person name="Fosler C."/>
            <person name="Glodek A."/>
            <person name="Gu Z."/>
            <person name="Holt R.A."/>
            <person name="Jennings D."/>
            <person name="Kraft C.L."/>
            <person name="Lu F."/>
            <person name="Nguyen T."/>
            <person name="Nusskern D.R."/>
            <person name="Pfannkoch C.M."/>
            <person name="Sitter C."/>
            <person name="Sutton G.G."/>
            <person name="Venter J.C."/>
            <person name="Wang Z."/>
            <person name="Woodage T."/>
            <person name="Zheng X.H."/>
            <person name="Zhong F."/>
        </authorList>
    </citation>
    <scope>NUCLEOTIDE SEQUENCE [LARGE SCALE GENOMIC DNA]</scope>
    <source>
        <strain>BN</strain>
        <strain evidence="2">Sprague-Dawley</strain>
    </source>
</reference>
<name>A6K404_RAT</name>
<dbReference type="AlphaFoldDB" id="A6K404"/>
<proteinExistence type="predicted"/>
<evidence type="ECO:0000313" key="1">
    <source>
        <dbReference type="EMBL" id="EDL93018.1"/>
    </source>
</evidence>
<dbReference type="AGR" id="RGD:1589773"/>
<sequence>MQPKPLWMLYHHHVSLPAHYQWTWINGSIIRKTDAIPWECRLIRLYPVHLEALDTEV</sequence>
<dbReference type="RGD" id="1589773">
    <property type="gene designation" value="Ppa1"/>
</dbReference>
<protein>
    <submittedName>
        <fullName evidence="1">Pyrophosphatase (Mapped), isoform CRA_a</fullName>
    </submittedName>
</protein>